<accession>A0A8D8U066</accession>
<dbReference type="EMBL" id="HBUF01336496">
    <property type="protein sequence ID" value="CAG6698125.1"/>
    <property type="molecule type" value="Transcribed_RNA"/>
</dbReference>
<reference evidence="1" key="1">
    <citation type="submission" date="2021-05" db="EMBL/GenBank/DDBJ databases">
        <authorList>
            <person name="Alioto T."/>
            <person name="Alioto T."/>
            <person name="Gomez Garrido J."/>
        </authorList>
    </citation>
    <scope>NUCLEOTIDE SEQUENCE</scope>
</reference>
<organism evidence="1">
    <name type="scientific">Cacopsylla melanoneura</name>
    <dbReference type="NCBI Taxonomy" id="428564"/>
    <lineage>
        <taxon>Eukaryota</taxon>
        <taxon>Metazoa</taxon>
        <taxon>Ecdysozoa</taxon>
        <taxon>Arthropoda</taxon>
        <taxon>Hexapoda</taxon>
        <taxon>Insecta</taxon>
        <taxon>Pterygota</taxon>
        <taxon>Neoptera</taxon>
        <taxon>Paraneoptera</taxon>
        <taxon>Hemiptera</taxon>
        <taxon>Sternorrhyncha</taxon>
        <taxon>Psylloidea</taxon>
        <taxon>Psyllidae</taxon>
        <taxon>Psyllinae</taxon>
        <taxon>Cacopsylla</taxon>
    </lineage>
</organism>
<name>A0A8D8U066_9HEMI</name>
<protein>
    <submittedName>
        <fullName evidence="1">Uncharacterized protein</fullName>
    </submittedName>
</protein>
<evidence type="ECO:0000313" key="1">
    <source>
        <dbReference type="EMBL" id="CAG6698125.1"/>
    </source>
</evidence>
<proteinExistence type="predicted"/>
<sequence>MLNQQFLRFASQDISSSFETSLADVSIFPCSLLDFVTAGFRRTSRCLSFLPQDVIALRLAPDDKEPFAFWVRFDTIFVYRTSLLASFFVMASLSSSTSRII</sequence>
<dbReference type="AlphaFoldDB" id="A0A8D8U066"/>